<dbReference type="Proteomes" id="UP001174909">
    <property type="component" value="Unassembled WGS sequence"/>
</dbReference>
<feature type="compositionally biased region" description="Gly residues" evidence="1">
    <location>
        <begin position="28"/>
        <end position="49"/>
    </location>
</feature>
<reference evidence="2" key="1">
    <citation type="submission" date="2023-03" db="EMBL/GenBank/DDBJ databases">
        <authorList>
            <person name="Steffen K."/>
            <person name="Cardenas P."/>
        </authorList>
    </citation>
    <scope>NUCLEOTIDE SEQUENCE</scope>
</reference>
<protein>
    <submittedName>
        <fullName evidence="2">Uncharacterized protein</fullName>
    </submittedName>
</protein>
<organism evidence="2 3">
    <name type="scientific">Geodia barretti</name>
    <name type="common">Barrett's horny sponge</name>
    <dbReference type="NCBI Taxonomy" id="519541"/>
    <lineage>
        <taxon>Eukaryota</taxon>
        <taxon>Metazoa</taxon>
        <taxon>Porifera</taxon>
        <taxon>Demospongiae</taxon>
        <taxon>Heteroscleromorpha</taxon>
        <taxon>Tetractinellida</taxon>
        <taxon>Astrophorina</taxon>
        <taxon>Geodiidae</taxon>
        <taxon>Geodia</taxon>
    </lineage>
</organism>
<dbReference type="AlphaFoldDB" id="A0AA35WS84"/>
<comment type="caution">
    <text evidence="2">The sequence shown here is derived from an EMBL/GenBank/DDBJ whole genome shotgun (WGS) entry which is preliminary data.</text>
</comment>
<evidence type="ECO:0000313" key="3">
    <source>
        <dbReference type="Proteomes" id="UP001174909"/>
    </source>
</evidence>
<feature type="region of interest" description="Disordered" evidence="1">
    <location>
        <begin position="27"/>
        <end position="59"/>
    </location>
</feature>
<keyword evidence="3" id="KW-1185">Reference proteome</keyword>
<accession>A0AA35WS84</accession>
<gene>
    <name evidence="2" type="ORF">GBAR_LOCUS17501</name>
</gene>
<evidence type="ECO:0000256" key="1">
    <source>
        <dbReference type="SAM" id="MobiDB-lite"/>
    </source>
</evidence>
<dbReference type="EMBL" id="CASHTH010002503">
    <property type="protein sequence ID" value="CAI8030849.1"/>
    <property type="molecule type" value="Genomic_DNA"/>
</dbReference>
<name>A0AA35WS84_GEOBA</name>
<proteinExistence type="predicted"/>
<evidence type="ECO:0000313" key="2">
    <source>
        <dbReference type="EMBL" id="CAI8030849.1"/>
    </source>
</evidence>
<sequence length="74" mass="7441">MRMPLCCTGTAESEDVAAAGWSYRGERGPGAGGAAGGRGGDGRAGGGRADGNANRPRIPRTEALNSCHRLAAAW</sequence>